<feature type="binding site" evidence="7">
    <location>
        <position position="118"/>
    </location>
    <ligand>
        <name>Fe cation</name>
        <dbReference type="ChEBI" id="CHEBI:24875"/>
    </ligand>
</feature>
<feature type="binding site" evidence="7">
    <location>
        <position position="114"/>
    </location>
    <ligand>
        <name>Fe cation</name>
        <dbReference type="ChEBI" id="CHEBI:24875"/>
    </ligand>
</feature>
<evidence type="ECO:0000259" key="8">
    <source>
        <dbReference type="Pfam" id="PF00814"/>
    </source>
</evidence>
<keyword evidence="3 7" id="KW-0479">Metal-binding</keyword>
<dbReference type="Gene3D" id="3.30.420.40">
    <property type="match status" value="2"/>
</dbReference>
<feature type="binding site" evidence="7">
    <location>
        <position position="275"/>
    </location>
    <ligand>
        <name>substrate</name>
    </ligand>
</feature>
<feature type="binding site" evidence="7">
    <location>
        <position position="169"/>
    </location>
    <ligand>
        <name>substrate</name>
    </ligand>
</feature>
<dbReference type="InterPro" id="IPR017861">
    <property type="entry name" value="KAE1/TsaD"/>
</dbReference>
<dbReference type="Proteomes" id="UP000743899">
    <property type="component" value="Unassembled WGS sequence"/>
</dbReference>
<dbReference type="PANTHER" id="PTHR11735">
    <property type="entry name" value="TRNA N6-ADENOSINE THREONYLCARBAMOYLTRANSFERASE"/>
    <property type="match status" value="1"/>
</dbReference>
<feature type="binding site" evidence="7">
    <location>
        <position position="182"/>
    </location>
    <ligand>
        <name>substrate</name>
    </ligand>
</feature>
<evidence type="ECO:0000313" key="10">
    <source>
        <dbReference type="Proteomes" id="UP000743899"/>
    </source>
</evidence>
<evidence type="ECO:0000256" key="5">
    <source>
        <dbReference type="ARBA" id="ARBA00023315"/>
    </source>
</evidence>
<evidence type="ECO:0000256" key="2">
    <source>
        <dbReference type="ARBA" id="ARBA00022694"/>
    </source>
</evidence>
<dbReference type="NCBIfam" id="TIGR00329">
    <property type="entry name" value="gcp_kae1"/>
    <property type="match status" value="1"/>
</dbReference>
<feature type="binding site" evidence="7">
    <location>
        <position position="304"/>
    </location>
    <ligand>
        <name>Fe cation</name>
        <dbReference type="ChEBI" id="CHEBI:24875"/>
    </ligand>
</feature>
<feature type="binding site" evidence="7">
    <location>
        <position position="186"/>
    </location>
    <ligand>
        <name>substrate</name>
    </ligand>
</feature>
<keyword evidence="1 7" id="KW-0808">Transferase</keyword>
<dbReference type="CDD" id="cd24133">
    <property type="entry name" value="ASKHA_NBD_TsaD_bac"/>
    <property type="match status" value="1"/>
</dbReference>
<dbReference type="EMBL" id="JAACYS010000006">
    <property type="protein sequence ID" value="NCU16661.1"/>
    <property type="molecule type" value="Genomic_DNA"/>
</dbReference>
<comment type="function">
    <text evidence="7">Required for the formation of a threonylcarbamoyl group on adenosine at position 37 (t(6)A37) in tRNAs that read codons beginning with adenine. Is involved in the transfer of the threonylcarbamoyl moiety of threonylcarbamoyl-AMP (TC-AMP) to the N6 group of A37, together with TsaE and TsaB. TsaD likely plays a direct catalytic role in this reaction.</text>
</comment>
<dbReference type="NCBIfam" id="TIGR03723">
    <property type="entry name" value="T6A_TsaD_YgjD"/>
    <property type="match status" value="1"/>
</dbReference>
<dbReference type="PRINTS" id="PR00789">
    <property type="entry name" value="OSIALOPTASE"/>
</dbReference>
<evidence type="ECO:0000256" key="7">
    <source>
        <dbReference type="HAMAP-Rule" id="MF_01445"/>
    </source>
</evidence>
<evidence type="ECO:0000313" key="9">
    <source>
        <dbReference type="EMBL" id="NCU16661.1"/>
    </source>
</evidence>
<comment type="caution">
    <text evidence="9">The sequence shown here is derived from an EMBL/GenBank/DDBJ whole genome shotgun (WGS) entry which is preliminary data.</text>
</comment>
<gene>
    <name evidence="7 9" type="primary">tsaD</name>
    <name evidence="9" type="ORF">GW534_02580</name>
</gene>
<dbReference type="GO" id="GO:0061711">
    <property type="term" value="F:tRNA N(6)-L-threonylcarbamoyladenine synthase activity"/>
    <property type="evidence" value="ECO:0007669"/>
    <property type="project" value="UniProtKB-EC"/>
</dbReference>
<reference evidence="9 10" key="1">
    <citation type="submission" date="2020-01" db="EMBL/GenBank/DDBJ databases">
        <title>A novel Bacillus sp. from Pasinler.</title>
        <authorList>
            <person name="Adiguzel A."/>
            <person name="Ay H."/>
            <person name="Baltaci M.O."/>
        </authorList>
    </citation>
    <scope>NUCLEOTIDE SEQUENCE [LARGE SCALE GENOMIC DNA]</scope>
    <source>
        <strain evidence="9 10">P1</strain>
    </source>
</reference>
<evidence type="ECO:0000256" key="4">
    <source>
        <dbReference type="ARBA" id="ARBA00023004"/>
    </source>
</evidence>
<evidence type="ECO:0000256" key="6">
    <source>
        <dbReference type="ARBA" id="ARBA00048117"/>
    </source>
</evidence>
<comment type="cofactor">
    <cofactor evidence="7">
        <name>Fe(2+)</name>
        <dbReference type="ChEBI" id="CHEBI:29033"/>
    </cofactor>
    <text evidence="7">Binds 1 Fe(2+) ion per subunit.</text>
</comment>
<protein>
    <recommendedName>
        <fullName evidence="7">tRNA N6-adenosine threonylcarbamoyltransferase</fullName>
        <ecNumber evidence="7">2.3.1.234</ecNumber>
    </recommendedName>
    <alternativeName>
        <fullName evidence="7">N6-L-threonylcarbamoyladenine synthase</fullName>
        <shortName evidence="7">t(6)A synthase</shortName>
    </alternativeName>
    <alternativeName>
        <fullName evidence="7">t(6)A37 threonylcarbamoyladenosine biosynthesis protein TsaD</fullName>
    </alternativeName>
    <alternativeName>
        <fullName evidence="7">tRNA threonylcarbamoyladenosine biosynthesis protein TsaD</fullName>
    </alternativeName>
</protein>
<sequence length="341" mass="36566">MNKQYILGIETSCDETAAAVIKNGTEIVSNVVASQIETHKRFGGVVPEIASRHHVEQITIVIEEAMKKAGLDFSQLTGVAVTAGPGLVGALLIGVEAAKSIAFAHSLPLIPVHHIAGHIYANRLITEMQFPLLSLVVSGGHTELIYMEEHGHFEVIGETRDDAAGEAYDKVARVLNCPYPGGPHIDRMASEGEATIDFPRAWLEEGSYDFSFSGLKSAVINTVHNAQQRGETIVPENLAASFQESVVEVLVEKTIRAAKEYGVKQILLAGGVAANNGLRTELQKAVENLEGIELVIPPLKLCTDNAAMIAAAGSVFYEKGIRADYTLNANPGLDLESFSIK</sequence>
<keyword evidence="2 7" id="KW-0819">tRNA processing</keyword>
<dbReference type="HAMAP" id="MF_01445">
    <property type="entry name" value="TsaD"/>
    <property type="match status" value="1"/>
</dbReference>
<name>A0ABW9ZZZ8_9BACI</name>
<feature type="binding site" evidence="7">
    <location>
        <begin position="136"/>
        <end position="140"/>
    </location>
    <ligand>
        <name>substrate</name>
    </ligand>
</feature>
<comment type="catalytic activity">
    <reaction evidence="6 7">
        <text>L-threonylcarbamoyladenylate + adenosine(37) in tRNA = N(6)-L-threonylcarbamoyladenosine(37) in tRNA + AMP + H(+)</text>
        <dbReference type="Rhea" id="RHEA:37059"/>
        <dbReference type="Rhea" id="RHEA-COMP:10162"/>
        <dbReference type="Rhea" id="RHEA-COMP:10163"/>
        <dbReference type="ChEBI" id="CHEBI:15378"/>
        <dbReference type="ChEBI" id="CHEBI:73682"/>
        <dbReference type="ChEBI" id="CHEBI:74411"/>
        <dbReference type="ChEBI" id="CHEBI:74418"/>
        <dbReference type="ChEBI" id="CHEBI:456215"/>
        <dbReference type="EC" id="2.3.1.234"/>
    </reaction>
</comment>
<evidence type="ECO:0000256" key="3">
    <source>
        <dbReference type="ARBA" id="ARBA00022723"/>
    </source>
</evidence>
<dbReference type="RefSeq" id="WP_161919496.1">
    <property type="nucleotide sequence ID" value="NZ_JAACYS010000006.1"/>
</dbReference>
<dbReference type="PANTHER" id="PTHR11735:SF6">
    <property type="entry name" value="TRNA N6-ADENOSINE THREONYLCARBAMOYLTRANSFERASE, MITOCHONDRIAL"/>
    <property type="match status" value="1"/>
</dbReference>
<keyword evidence="7" id="KW-0963">Cytoplasm</keyword>
<evidence type="ECO:0000256" key="1">
    <source>
        <dbReference type="ARBA" id="ARBA00022679"/>
    </source>
</evidence>
<dbReference type="EC" id="2.3.1.234" evidence="7"/>
<feature type="domain" description="Gcp-like" evidence="8">
    <location>
        <begin position="26"/>
        <end position="310"/>
    </location>
</feature>
<dbReference type="Pfam" id="PF00814">
    <property type="entry name" value="TsaD"/>
    <property type="match status" value="1"/>
</dbReference>
<dbReference type="InterPro" id="IPR000905">
    <property type="entry name" value="Gcp-like_dom"/>
</dbReference>
<keyword evidence="4 7" id="KW-0408">Iron</keyword>
<organism evidence="9 10">
    <name type="scientific">Pallidibacillus pasinlerensis</name>
    <dbReference type="NCBI Taxonomy" id="2703818"/>
    <lineage>
        <taxon>Bacteria</taxon>
        <taxon>Bacillati</taxon>
        <taxon>Bacillota</taxon>
        <taxon>Bacilli</taxon>
        <taxon>Bacillales</taxon>
        <taxon>Bacillaceae</taxon>
        <taxon>Pallidibacillus</taxon>
    </lineage>
</organism>
<keyword evidence="5 7" id="KW-0012">Acyltransferase</keyword>
<comment type="similarity">
    <text evidence="7">Belongs to the KAE1 / TsaD family.</text>
</comment>
<proteinExistence type="inferred from homology"/>
<dbReference type="InterPro" id="IPR022450">
    <property type="entry name" value="TsaD"/>
</dbReference>
<dbReference type="InterPro" id="IPR043129">
    <property type="entry name" value="ATPase_NBD"/>
</dbReference>
<accession>A0ABW9ZZZ8</accession>
<comment type="subcellular location">
    <subcellularLocation>
        <location evidence="7">Cytoplasm</location>
    </subcellularLocation>
</comment>
<dbReference type="SUPFAM" id="SSF53067">
    <property type="entry name" value="Actin-like ATPase domain"/>
    <property type="match status" value="2"/>
</dbReference>
<keyword evidence="10" id="KW-1185">Reference proteome</keyword>